<keyword evidence="2" id="KW-0560">Oxidoreductase</keyword>
<sequence length="106" mass="12477">MSNNLIFYVEFDVKPECVERFIHGATQVLETMSKEGTFVSTQFHRHTENPNKFSLYEVWNEPSMDEFVKNQLQGKSYRDEYESYLPELLATPRKFSVLESIGSWAK</sequence>
<dbReference type="InterPro" id="IPR011008">
    <property type="entry name" value="Dimeric_a/b-barrel"/>
</dbReference>
<evidence type="ECO:0000313" key="2">
    <source>
        <dbReference type="EMBL" id="NVP02703.1"/>
    </source>
</evidence>
<feature type="domain" description="ABM" evidence="1">
    <location>
        <begin position="9"/>
        <end position="62"/>
    </location>
</feature>
<dbReference type="Proteomes" id="UP000533429">
    <property type="component" value="Unassembled WGS sequence"/>
</dbReference>
<dbReference type="Gene3D" id="3.30.70.100">
    <property type="match status" value="1"/>
</dbReference>
<accession>A0A850QX86</accession>
<dbReference type="InterPro" id="IPR007138">
    <property type="entry name" value="ABM_dom"/>
</dbReference>
<dbReference type="AlphaFoldDB" id="A0A850QX86"/>
<dbReference type="GO" id="GO:0004497">
    <property type="term" value="F:monooxygenase activity"/>
    <property type="evidence" value="ECO:0007669"/>
    <property type="project" value="UniProtKB-KW"/>
</dbReference>
<comment type="caution">
    <text evidence="2">The sequence shown here is derived from an EMBL/GenBank/DDBJ whole genome shotgun (WGS) entry which is preliminary data.</text>
</comment>
<reference evidence="2 3" key="1">
    <citation type="submission" date="2020-06" db="EMBL/GenBank/DDBJ databases">
        <title>Photobacterium damselae subsp. damselae comparative genomics.</title>
        <authorList>
            <person name="Osorio C.R."/>
        </authorList>
    </citation>
    <scope>NUCLEOTIDE SEQUENCE [LARGE SCALE GENOMIC DNA]</scope>
    <source>
        <strain evidence="2 3">TW250/03</strain>
    </source>
</reference>
<dbReference type="EMBL" id="JABXOR010001357">
    <property type="protein sequence ID" value="NVP02703.1"/>
    <property type="molecule type" value="Genomic_DNA"/>
</dbReference>
<evidence type="ECO:0000259" key="1">
    <source>
        <dbReference type="Pfam" id="PF03992"/>
    </source>
</evidence>
<gene>
    <name evidence="2" type="ORF">HWA77_21060</name>
</gene>
<proteinExistence type="predicted"/>
<name>A0A850QX86_PHODD</name>
<dbReference type="SUPFAM" id="SSF54909">
    <property type="entry name" value="Dimeric alpha+beta barrel"/>
    <property type="match status" value="1"/>
</dbReference>
<keyword evidence="2" id="KW-0503">Monooxygenase</keyword>
<evidence type="ECO:0000313" key="3">
    <source>
        <dbReference type="Proteomes" id="UP000533429"/>
    </source>
</evidence>
<protein>
    <submittedName>
        <fullName evidence="2">Antibiotic biosynthesis monooxygenase</fullName>
    </submittedName>
</protein>
<dbReference type="Pfam" id="PF03992">
    <property type="entry name" value="ABM"/>
    <property type="match status" value="1"/>
</dbReference>
<organism evidence="2 3">
    <name type="scientific">Photobacterium damselae subsp. damselae</name>
    <name type="common">Listonella damsela</name>
    <dbReference type="NCBI Taxonomy" id="85581"/>
    <lineage>
        <taxon>Bacteria</taxon>
        <taxon>Pseudomonadati</taxon>
        <taxon>Pseudomonadota</taxon>
        <taxon>Gammaproteobacteria</taxon>
        <taxon>Vibrionales</taxon>
        <taxon>Vibrionaceae</taxon>
        <taxon>Photobacterium</taxon>
    </lineage>
</organism>
<dbReference type="RefSeq" id="WP_138242230.1">
    <property type="nucleotide sequence ID" value="NZ_JABWTP010000098.1"/>
</dbReference>